<name>A0ACC2VEM2_9TREE</name>
<sequence>MSDTNVVLLTGGAWWEGSSPANVGHHFVRQVVQNATKRDHPIRLYICTRKPPPAGELERFVRIHQSKYGSELPSSSRSRTTDVELRHVPLDLLDPTSIRNCASRFLAQETMLDVLVLNAAIAPNKREATGFIVPPPEDVSGDPFEEPLELEKGMMTNVVGTALLAKLLEPTLVDAAKHGEEKPRVVLVSSELHRRLGDIEGKSYIYQQIKPESDGRCRDACAVSPRTIQSLLSAGKWKGMQTYKITKLIQTIWLFAIKREYGTQIDCVAVSPGFIPSTSLSRASSFSARLFMSYVLHFMPFASTVEEGGRKVYQASLETIPALEGSEQDGTAVYLKDHRPVKADPRVYDENLGQQWKQWIDHAMETLTTPVASLVSSVPNVLVVGGTAGIGASLARKLAYQLPPTSEITIAGRNSDAAAEIIASIRQLKSNSSDGARDQSTIAVFEKVDCARMNDVKRFCEQYRRHLADTGRKLDILILTPGILSMQGRTPAAPNSALDLKMALHYYSRMLFIRELKASLAPKAIVMSVLDGNRSDAHDKAIKWNDLALSEPGHYGLSSAAKHCTAMTDVMMQDFASTPVNGQITTFVHAYPGIVSTGIFANTGLPLYARFILGILSKLFAISPDACADRLIDGMVKCHRSTLADVRLNSGTGFGGKSYNIDLEKIVDKVPVDSTAVERVRVHTWKLVDEQTSEA</sequence>
<dbReference type="EMBL" id="JASBWS010000106">
    <property type="protein sequence ID" value="KAJ9097061.1"/>
    <property type="molecule type" value="Genomic_DNA"/>
</dbReference>
<protein>
    <submittedName>
        <fullName evidence="1">Uncharacterized protein</fullName>
    </submittedName>
</protein>
<dbReference type="Proteomes" id="UP001230649">
    <property type="component" value="Unassembled WGS sequence"/>
</dbReference>
<accession>A0ACC2VEM2</accession>
<organism evidence="1 2">
    <name type="scientific">Naganishia adeliensis</name>
    <dbReference type="NCBI Taxonomy" id="92952"/>
    <lineage>
        <taxon>Eukaryota</taxon>
        <taxon>Fungi</taxon>
        <taxon>Dikarya</taxon>
        <taxon>Basidiomycota</taxon>
        <taxon>Agaricomycotina</taxon>
        <taxon>Tremellomycetes</taxon>
        <taxon>Filobasidiales</taxon>
        <taxon>Filobasidiaceae</taxon>
        <taxon>Naganishia</taxon>
    </lineage>
</organism>
<reference evidence="1" key="1">
    <citation type="submission" date="2023-04" db="EMBL/GenBank/DDBJ databases">
        <title>Draft Genome sequencing of Naganishia species isolated from polar environments using Oxford Nanopore Technology.</title>
        <authorList>
            <person name="Leo P."/>
            <person name="Venkateswaran K."/>
        </authorList>
    </citation>
    <scope>NUCLEOTIDE SEQUENCE</scope>
    <source>
        <strain evidence="1">MNA-CCFEE 5262</strain>
    </source>
</reference>
<proteinExistence type="predicted"/>
<evidence type="ECO:0000313" key="2">
    <source>
        <dbReference type="Proteomes" id="UP001230649"/>
    </source>
</evidence>
<keyword evidence="2" id="KW-1185">Reference proteome</keyword>
<evidence type="ECO:0000313" key="1">
    <source>
        <dbReference type="EMBL" id="KAJ9097061.1"/>
    </source>
</evidence>
<gene>
    <name evidence="1" type="ORF">QFC20_006257</name>
</gene>
<comment type="caution">
    <text evidence="1">The sequence shown here is derived from an EMBL/GenBank/DDBJ whole genome shotgun (WGS) entry which is preliminary data.</text>
</comment>